<proteinExistence type="predicted"/>
<dbReference type="AlphaFoldDB" id="A0A5B7HWV2"/>
<evidence type="ECO:0000313" key="2">
    <source>
        <dbReference type="Proteomes" id="UP000324222"/>
    </source>
</evidence>
<sequence>MGASTVSAVKGRLAAPLLVSPATTVAAQVRFRCMPLHTLTSKAHEMLLTGHLTCHHSQQLGSCHLPHHPPLQPMESSCREDGVVANPKGMEQGGYIEGDATRLSHCTKKVKPVGGAYDRNFTKNIALSIPC</sequence>
<dbReference type="Proteomes" id="UP000324222">
    <property type="component" value="Unassembled WGS sequence"/>
</dbReference>
<keyword evidence="2" id="KW-1185">Reference proteome</keyword>
<reference evidence="1 2" key="1">
    <citation type="submission" date="2019-05" db="EMBL/GenBank/DDBJ databases">
        <title>Another draft genome of Portunus trituberculatus and its Hox gene families provides insights of decapod evolution.</title>
        <authorList>
            <person name="Jeong J.-H."/>
            <person name="Song I."/>
            <person name="Kim S."/>
            <person name="Choi T."/>
            <person name="Kim D."/>
            <person name="Ryu S."/>
            <person name="Kim W."/>
        </authorList>
    </citation>
    <scope>NUCLEOTIDE SEQUENCE [LARGE SCALE GENOMIC DNA]</scope>
    <source>
        <tissue evidence="1">Muscle</tissue>
    </source>
</reference>
<accession>A0A5B7HWV2</accession>
<gene>
    <name evidence="1" type="ORF">E2C01_068782</name>
</gene>
<evidence type="ECO:0000313" key="1">
    <source>
        <dbReference type="EMBL" id="MPC74423.1"/>
    </source>
</evidence>
<name>A0A5B7HWV2_PORTR</name>
<dbReference type="EMBL" id="VSRR010038901">
    <property type="protein sequence ID" value="MPC74423.1"/>
    <property type="molecule type" value="Genomic_DNA"/>
</dbReference>
<comment type="caution">
    <text evidence="1">The sequence shown here is derived from an EMBL/GenBank/DDBJ whole genome shotgun (WGS) entry which is preliminary data.</text>
</comment>
<protein>
    <submittedName>
        <fullName evidence="1">Uncharacterized protein</fullName>
    </submittedName>
</protein>
<organism evidence="1 2">
    <name type="scientific">Portunus trituberculatus</name>
    <name type="common">Swimming crab</name>
    <name type="synonym">Neptunus trituberculatus</name>
    <dbReference type="NCBI Taxonomy" id="210409"/>
    <lineage>
        <taxon>Eukaryota</taxon>
        <taxon>Metazoa</taxon>
        <taxon>Ecdysozoa</taxon>
        <taxon>Arthropoda</taxon>
        <taxon>Crustacea</taxon>
        <taxon>Multicrustacea</taxon>
        <taxon>Malacostraca</taxon>
        <taxon>Eumalacostraca</taxon>
        <taxon>Eucarida</taxon>
        <taxon>Decapoda</taxon>
        <taxon>Pleocyemata</taxon>
        <taxon>Brachyura</taxon>
        <taxon>Eubrachyura</taxon>
        <taxon>Portunoidea</taxon>
        <taxon>Portunidae</taxon>
        <taxon>Portuninae</taxon>
        <taxon>Portunus</taxon>
    </lineage>
</organism>